<evidence type="ECO:0000313" key="1">
    <source>
        <dbReference type="EMBL" id="MBW0532652.1"/>
    </source>
</evidence>
<reference evidence="1" key="1">
    <citation type="submission" date="2021-03" db="EMBL/GenBank/DDBJ databases">
        <title>Draft genome sequence of rust myrtle Austropuccinia psidii MF-1, a brazilian biotype.</title>
        <authorList>
            <person name="Quecine M.C."/>
            <person name="Pachon D.M.R."/>
            <person name="Bonatelli M.L."/>
            <person name="Correr F.H."/>
            <person name="Franceschini L.M."/>
            <person name="Leite T.F."/>
            <person name="Margarido G.R.A."/>
            <person name="Almeida C.A."/>
            <person name="Ferrarezi J.A."/>
            <person name="Labate C.A."/>
        </authorList>
    </citation>
    <scope>NUCLEOTIDE SEQUENCE</scope>
    <source>
        <strain evidence="1">MF-1</strain>
    </source>
</reference>
<gene>
    <name evidence="1" type="ORF">O181_072367</name>
</gene>
<dbReference type="Proteomes" id="UP000765509">
    <property type="component" value="Unassembled WGS sequence"/>
</dbReference>
<keyword evidence="2" id="KW-1185">Reference proteome</keyword>
<organism evidence="1 2">
    <name type="scientific">Austropuccinia psidii MF-1</name>
    <dbReference type="NCBI Taxonomy" id="1389203"/>
    <lineage>
        <taxon>Eukaryota</taxon>
        <taxon>Fungi</taxon>
        <taxon>Dikarya</taxon>
        <taxon>Basidiomycota</taxon>
        <taxon>Pucciniomycotina</taxon>
        <taxon>Pucciniomycetes</taxon>
        <taxon>Pucciniales</taxon>
        <taxon>Sphaerophragmiaceae</taxon>
        <taxon>Austropuccinia</taxon>
    </lineage>
</organism>
<proteinExistence type="predicted"/>
<evidence type="ECO:0000313" key="2">
    <source>
        <dbReference type="Proteomes" id="UP000765509"/>
    </source>
</evidence>
<dbReference type="EMBL" id="AVOT02037913">
    <property type="protein sequence ID" value="MBW0532652.1"/>
    <property type="molecule type" value="Genomic_DNA"/>
</dbReference>
<name>A0A9Q3F9E4_9BASI</name>
<dbReference type="AlphaFoldDB" id="A0A9Q3F9E4"/>
<protein>
    <submittedName>
        <fullName evidence="1">Uncharacterized protein</fullName>
    </submittedName>
</protein>
<comment type="caution">
    <text evidence="1">The sequence shown here is derived from an EMBL/GenBank/DDBJ whole genome shotgun (WGS) entry which is preliminary data.</text>
</comment>
<sequence length="107" mass="11926">MTHTLIYHSIQNVQLCHHHVGREIGPYARAHTHAYAHAPAPAPVHANAIAPHPQYCVADSTSVIQKIAILQRKSPFMDGLVKSNPPLHQNWLKDLFDVCVWKQAGLV</sequence>
<accession>A0A9Q3F9E4</accession>